<dbReference type="Pfam" id="PF01734">
    <property type="entry name" value="Patatin"/>
    <property type="match status" value="1"/>
</dbReference>
<dbReference type="CDD" id="cd07207">
    <property type="entry name" value="Pat_ExoU_VipD_like"/>
    <property type="match status" value="1"/>
</dbReference>
<evidence type="ECO:0000313" key="5">
    <source>
        <dbReference type="Proteomes" id="UP000767334"/>
    </source>
</evidence>
<feature type="active site" description="Proton acceptor" evidence="2">
    <location>
        <position position="186"/>
    </location>
</feature>
<feature type="domain" description="PNPLA" evidence="3">
    <location>
        <begin position="5"/>
        <end position="199"/>
    </location>
</feature>
<evidence type="ECO:0000313" key="4">
    <source>
        <dbReference type="EMBL" id="MBM6818789.1"/>
    </source>
</evidence>
<dbReference type="Gene3D" id="3.40.1090.10">
    <property type="entry name" value="Cytosolic phospholipase A2 catalytic domain"/>
    <property type="match status" value="2"/>
</dbReference>
<accession>A0ABS2FEL2</accession>
<gene>
    <name evidence="4" type="ORF">H6A19_05460</name>
</gene>
<evidence type="ECO:0000256" key="2">
    <source>
        <dbReference type="PROSITE-ProRule" id="PRU01161"/>
    </source>
</evidence>
<dbReference type="InterPro" id="IPR002641">
    <property type="entry name" value="PNPLA_dom"/>
</dbReference>
<feature type="short sequence motif" description="DGA/G" evidence="2">
    <location>
        <begin position="186"/>
        <end position="188"/>
    </location>
</feature>
<evidence type="ECO:0000259" key="3">
    <source>
        <dbReference type="PROSITE" id="PS51635"/>
    </source>
</evidence>
<keyword evidence="1 2" id="KW-0443">Lipid metabolism</keyword>
<dbReference type="EMBL" id="JACJLL010000023">
    <property type="protein sequence ID" value="MBM6818789.1"/>
    <property type="molecule type" value="Genomic_DNA"/>
</dbReference>
<dbReference type="RefSeq" id="WP_195963984.1">
    <property type="nucleotide sequence ID" value="NZ_JACJLL010000023.1"/>
</dbReference>
<dbReference type="PROSITE" id="PS51635">
    <property type="entry name" value="PNPLA"/>
    <property type="match status" value="1"/>
</dbReference>
<feature type="short sequence motif" description="GXGXXG" evidence="2">
    <location>
        <begin position="9"/>
        <end position="14"/>
    </location>
</feature>
<reference evidence="4 5" key="1">
    <citation type="journal article" date="2021" name="Sci. Rep.">
        <title>The distribution of antibiotic resistance genes in chicken gut microbiota commensals.</title>
        <authorList>
            <person name="Juricova H."/>
            <person name="Matiasovicova J."/>
            <person name="Kubasova T."/>
            <person name="Cejkova D."/>
            <person name="Rychlik I."/>
        </authorList>
    </citation>
    <scope>NUCLEOTIDE SEQUENCE [LARGE SCALE GENOMIC DNA]</scope>
    <source>
        <strain evidence="4 5">An435</strain>
    </source>
</reference>
<feature type="short sequence motif" description="GXSXG" evidence="2">
    <location>
        <begin position="36"/>
        <end position="40"/>
    </location>
</feature>
<evidence type="ECO:0000256" key="1">
    <source>
        <dbReference type="ARBA" id="ARBA00023098"/>
    </source>
</evidence>
<protein>
    <submittedName>
        <fullName evidence="4">Patatin-like phospholipase family protein</fullName>
    </submittedName>
</protein>
<comment type="caution">
    <text evidence="4">The sequence shown here is derived from an EMBL/GenBank/DDBJ whole genome shotgun (WGS) entry which is preliminary data.</text>
</comment>
<keyword evidence="2" id="KW-0378">Hydrolase</keyword>
<organism evidence="4 5">
    <name type="scientific">Clostridium saudiense</name>
    <dbReference type="NCBI Taxonomy" id="1414720"/>
    <lineage>
        <taxon>Bacteria</taxon>
        <taxon>Bacillati</taxon>
        <taxon>Bacillota</taxon>
        <taxon>Clostridia</taxon>
        <taxon>Eubacteriales</taxon>
        <taxon>Clostridiaceae</taxon>
        <taxon>Clostridium</taxon>
    </lineage>
</organism>
<keyword evidence="2" id="KW-0442">Lipid degradation</keyword>
<proteinExistence type="predicted"/>
<dbReference type="PANTHER" id="PTHR46394:SF1">
    <property type="entry name" value="PNPLA DOMAIN-CONTAINING PROTEIN"/>
    <property type="match status" value="1"/>
</dbReference>
<dbReference type="InterPro" id="IPR052580">
    <property type="entry name" value="Lipid_Hydrolase"/>
</dbReference>
<keyword evidence="5" id="KW-1185">Reference proteome</keyword>
<sequence>MKADIVCEGGGVKGIALLGAIYYLEEQGYTFERFAGTSAGAIATSLLAVGYTGKDLKNMLLNLNFKDFYVKNKLNLLPFIGPTVSLFKNKGLFSGNNIEQYLYKLYKAKGKTKFKDISINGVSPLKIIASDITNKRLLILPDDLVKYNIDPLEFSIAKAVRMSISIPFYFNPVILKNGKNSSFIVDGGLLSNFPIWIFDVENNPRWPTFGLKLISNNDLKTVSPSKSNLITYSCDVIDTILTKDDEAFLNNKDSVRTIKIRTYDIGTVDFDIPKEEYLKLFNSGYDCAKTFLAKWSFNSYISRYRNIHIPNRIFG</sequence>
<dbReference type="Proteomes" id="UP000767334">
    <property type="component" value="Unassembled WGS sequence"/>
</dbReference>
<dbReference type="SUPFAM" id="SSF52151">
    <property type="entry name" value="FabD/lysophospholipase-like"/>
    <property type="match status" value="1"/>
</dbReference>
<dbReference type="PANTHER" id="PTHR46394">
    <property type="entry name" value="ANNEXIN"/>
    <property type="match status" value="1"/>
</dbReference>
<dbReference type="InterPro" id="IPR016035">
    <property type="entry name" value="Acyl_Trfase/lysoPLipase"/>
</dbReference>
<name>A0ABS2FEL2_9CLOT</name>
<feature type="active site" description="Nucleophile" evidence="2">
    <location>
        <position position="38"/>
    </location>
</feature>